<evidence type="ECO:0000313" key="2">
    <source>
        <dbReference type="Proteomes" id="UP001234989"/>
    </source>
</evidence>
<sequence>MNSEFQAGGRYSYFTGVGSSPGTALPYGLNQFNCRIMEKIIAKEKEAKKNKEAMKEVVNLIVLNKRWRKLLIYRNKTTQRLVMMRFTEWP</sequence>
<reference evidence="1" key="1">
    <citation type="submission" date="2023-08" db="EMBL/GenBank/DDBJ databases">
        <title>A de novo genome assembly of Solanum verrucosum Schlechtendal, a Mexican diploid species geographically isolated from the other diploid A-genome species in potato relatives.</title>
        <authorList>
            <person name="Hosaka K."/>
        </authorList>
    </citation>
    <scope>NUCLEOTIDE SEQUENCE</scope>
    <source>
        <tissue evidence="1">Young leaves</tissue>
    </source>
</reference>
<accession>A0AAF0QNL2</accession>
<evidence type="ECO:0000313" key="1">
    <source>
        <dbReference type="EMBL" id="WMV26458.1"/>
    </source>
</evidence>
<proteinExistence type="predicted"/>
<keyword evidence="2" id="KW-1185">Reference proteome</keyword>
<organism evidence="1 2">
    <name type="scientific">Solanum verrucosum</name>
    <dbReference type="NCBI Taxonomy" id="315347"/>
    <lineage>
        <taxon>Eukaryota</taxon>
        <taxon>Viridiplantae</taxon>
        <taxon>Streptophyta</taxon>
        <taxon>Embryophyta</taxon>
        <taxon>Tracheophyta</taxon>
        <taxon>Spermatophyta</taxon>
        <taxon>Magnoliopsida</taxon>
        <taxon>eudicotyledons</taxon>
        <taxon>Gunneridae</taxon>
        <taxon>Pentapetalae</taxon>
        <taxon>asterids</taxon>
        <taxon>lamiids</taxon>
        <taxon>Solanales</taxon>
        <taxon>Solanaceae</taxon>
        <taxon>Solanoideae</taxon>
        <taxon>Solaneae</taxon>
        <taxon>Solanum</taxon>
    </lineage>
</organism>
<dbReference type="EMBL" id="CP133615">
    <property type="protein sequence ID" value="WMV26458.1"/>
    <property type="molecule type" value="Genomic_DNA"/>
</dbReference>
<name>A0AAF0QNL2_SOLVR</name>
<gene>
    <name evidence="1" type="ORF">MTR67_019843</name>
</gene>
<protein>
    <submittedName>
        <fullName evidence="1">Uncharacterized protein</fullName>
    </submittedName>
</protein>
<dbReference type="AlphaFoldDB" id="A0AAF0QNL2"/>
<dbReference type="Proteomes" id="UP001234989">
    <property type="component" value="Chromosome 4"/>
</dbReference>